<dbReference type="EMBL" id="JBELQA010000003">
    <property type="protein sequence ID" value="MFL9830297.1"/>
    <property type="molecule type" value="Genomic_DNA"/>
</dbReference>
<dbReference type="RefSeq" id="WP_408080795.1">
    <property type="nucleotide sequence ID" value="NZ_JBELQA010000003.1"/>
</dbReference>
<evidence type="ECO:0000313" key="2">
    <source>
        <dbReference type="Proteomes" id="UP001629260"/>
    </source>
</evidence>
<dbReference type="Proteomes" id="UP001629260">
    <property type="component" value="Unassembled WGS sequence"/>
</dbReference>
<keyword evidence="2" id="KW-1185">Reference proteome</keyword>
<organism evidence="1 2">
    <name type="scientific">Flavobacterium plantiphilum</name>
    <dbReference type="NCBI Taxonomy" id="3163297"/>
    <lineage>
        <taxon>Bacteria</taxon>
        <taxon>Pseudomonadati</taxon>
        <taxon>Bacteroidota</taxon>
        <taxon>Flavobacteriia</taxon>
        <taxon>Flavobacteriales</taxon>
        <taxon>Flavobacteriaceae</taxon>
        <taxon>Flavobacterium</taxon>
    </lineage>
</organism>
<sequence>MKAIQYIKNTGTAIIRLMYAVCTNDMIMYSRQASNIEVFVVAFFIEFNRLFIADSLFMNALQKHLFLNIKKDFKYKSNLYKTILLENKSCFLKYLDSIPFNKLKKNTVF</sequence>
<protein>
    <submittedName>
        <fullName evidence="1">Uncharacterized protein</fullName>
    </submittedName>
</protein>
<reference evidence="1 2" key="1">
    <citation type="submission" date="2024-06" db="EMBL/GenBank/DDBJ databases">
        <authorList>
            <person name="Kaempfer P."/>
            <person name="Viver T."/>
        </authorList>
    </citation>
    <scope>NUCLEOTIDE SEQUENCE [LARGE SCALE GENOMIC DNA]</scope>
    <source>
        <strain evidence="1 2">ST-87</strain>
    </source>
</reference>
<comment type="caution">
    <text evidence="1">The sequence shown here is derived from an EMBL/GenBank/DDBJ whole genome shotgun (WGS) entry which is preliminary data.</text>
</comment>
<accession>A0ABW8XS28</accession>
<proteinExistence type="predicted"/>
<name>A0ABW8XS28_9FLAO</name>
<gene>
    <name evidence="1" type="ORF">ABS764_05470</name>
</gene>
<evidence type="ECO:0000313" key="1">
    <source>
        <dbReference type="EMBL" id="MFL9830297.1"/>
    </source>
</evidence>